<reference evidence="2 3" key="1">
    <citation type="submission" date="2015-11" db="EMBL/GenBank/DDBJ databases">
        <authorList>
            <person name="Varghese N."/>
        </authorList>
    </citation>
    <scope>NUCLEOTIDE SEQUENCE [LARGE SCALE GENOMIC DNA]</scope>
    <source>
        <strain evidence="2 3">JGI-24</strain>
    </source>
</reference>
<proteinExistence type="predicted"/>
<evidence type="ECO:0000313" key="3">
    <source>
        <dbReference type="Proteomes" id="UP000243065"/>
    </source>
</evidence>
<keyword evidence="3" id="KW-1185">Reference proteome</keyword>
<dbReference type="Proteomes" id="UP000243065">
    <property type="component" value="Unassembled WGS sequence"/>
</dbReference>
<evidence type="ECO:0000256" key="1">
    <source>
        <dbReference type="SAM" id="MobiDB-lite"/>
    </source>
</evidence>
<feature type="compositionally biased region" description="Basic residues" evidence="1">
    <location>
        <begin position="14"/>
        <end position="23"/>
    </location>
</feature>
<name>A0A656D5N4_KRYT1</name>
<dbReference type="AlphaFoldDB" id="A0A656D5N4"/>
<feature type="region of interest" description="Disordered" evidence="1">
    <location>
        <begin position="1"/>
        <end position="23"/>
    </location>
</feature>
<sequence>MARRTKKSSEEKSKRKSPERKTRKFKELNEKSIEILPVIEYAIYEVDKIFENQGDKLTDDYLVSSLKELTHLIKAKSFETLFQEMRDELVEDSDIIHWNIISRVGEHIEENDLNYSDKDIVNAIEELVDTIKIQMSKHDPRAYLSFLSEIMRGVKIEGSKRSDIDIPREIDDEDYFDDEENY</sequence>
<dbReference type="OrthoDB" id="9796776at2"/>
<accession>A0A656D5N4</accession>
<organism evidence="2 3">
    <name type="scientific">Kryptobacter tengchongensis</name>
    <dbReference type="NCBI Taxonomy" id="1643429"/>
    <lineage>
        <taxon>Bacteria</taxon>
        <taxon>Pseudomonadati</taxon>
        <taxon>Candidatus Kryptoniota</taxon>
        <taxon>Candidatus Kryptobacter</taxon>
    </lineage>
</organism>
<dbReference type="RefSeq" id="WP_072149962.1">
    <property type="nucleotide sequence ID" value="NZ_CZVU01000014.1"/>
</dbReference>
<gene>
    <name evidence="2" type="ORF">JGI24_00499</name>
</gene>
<dbReference type="EMBL" id="CZVU01000014">
    <property type="protein sequence ID" value="CUS98759.1"/>
    <property type="molecule type" value="Genomic_DNA"/>
</dbReference>
<protein>
    <submittedName>
        <fullName evidence="2">Uncharacterized protein</fullName>
    </submittedName>
</protein>
<evidence type="ECO:0000313" key="2">
    <source>
        <dbReference type="EMBL" id="CUS98759.1"/>
    </source>
</evidence>